<proteinExistence type="predicted"/>
<name>B6AAI0_CRYMR</name>
<dbReference type="OMA" id="LFILEIM"/>
<dbReference type="RefSeq" id="XP_002139570.1">
    <property type="nucleotide sequence ID" value="XM_002139534.1"/>
</dbReference>
<dbReference type="OrthoDB" id="342095at2759"/>
<sequence>MAPIYNQSFSPISTISHGEYGSSDEFEVYNRAESDCDETMGQDCNVTYNIDQILDYVSYYIDTPSNSIGIKHIDECIRRCRNVGFRRSSILNYLIQSGYIISSNYTTHEDSIEDSLSYIQSMLQNKRSIPKYNEELVIVISAVAKLFILEIMTIINKQLKLEDIKKNNDNNNNNSELIIVPAHIQNAFSVHKFKIPKL</sequence>
<gene>
    <name evidence="1" type="ORF">CMU_042950</name>
</gene>
<evidence type="ECO:0000313" key="2">
    <source>
        <dbReference type="Proteomes" id="UP000001460"/>
    </source>
</evidence>
<protein>
    <submittedName>
        <fullName evidence="1">Uncharacterized protein</fullName>
    </submittedName>
</protein>
<organism evidence="1 2">
    <name type="scientific">Cryptosporidium muris (strain RN66)</name>
    <dbReference type="NCBI Taxonomy" id="441375"/>
    <lineage>
        <taxon>Eukaryota</taxon>
        <taxon>Sar</taxon>
        <taxon>Alveolata</taxon>
        <taxon>Apicomplexa</taxon>
        <taxon>Conoidasida</taxon>
        <taxon>Coccidia</taxon>
        <taxon>Eucoccidiorida</taxon>
        <taxon>Eimeriorina</taxon>
        <taxon>Cryptosporidiidae</taxon>
        <taxon>Cryptosporidium</taxon>
    </lineage>
</organism>
<dbReference type="Proteomes" id="UP000001460">
    <property type="component" value="Unassembled WGS sequence"/>
</dbReference>
<evidence type="ECO:0000313" key="1">
    <source>
        <dbReference type="EMBL" id="EEA05221.1"/>
    </source>
</evidence>
<dbReference type="GeneID" id="6994337"/>
<keyword evidence="2" id="KW-1185">Reference proteome</keyword>
<dbReference type="EMBL" id="DS989726">
    <property type="protein sequence ID" value="EEA05221.1"/>
    <property type="molecule type" value="Genomic_DNA"/>
</dbReference>
<dbReference type="VEuPathDB" id="CryptoDB:CMU_042950"/>
<accession>B6AAI0</accession>
<dbReference type="AlphaFoldDB" id="B6AAI0"/>
<reference evidence="1" key="1">
    <citation type="submission" date="2008-06" db="EMBL/GenBank/DDBJ databases">
        <authorList>
            <person name="Lorenzi H."/>
            <person name="Inman J."/>
            <person name="Miller J."/>
            <person name="Schobel S."/>
            <person name="Amedeo P."/>
            <person name="Caler E.V."/>
            <person name="da Silva J."/>
        </authorList>
    </citation>
    <scope>NUCLEOTIDE SEQUENCE [LARGE SCALE GENOMIC DNA]</scope>
    <source>
        <strain evidence="1">RN66</strain>
    </source>
</reference>